<dbReference type="Proteomes" id="UP000176498">
    <property type="component" value="Unassembled WGS sequence"/>
</dbReference>
<comment type="caution">
    <text evidence="2">The sequence shown here is derived from an EMBL/GenBank/DDBJ whole genome shotgun (WGS) entry which is preliminary data.</text>
</comment>
<dbReference type="InterPro" id="IPR008173">
    <property type="entry name" value="Adenylyl_cyclase_CyaB"/>
</dbReference>
<dbReference type="Gene3D" id="2.40.320.10">
    <property type="entry name" value="Hypothetical Protein Pfu-838710-001"/>
    <property type="match status" value="1"/>
</dbReference>
<dbReference type="AlphaFoldDB" id="A0A1G1XL00"/>
<dbReference type="PROSITE" id="PS51707">
    <property type="entry name" value="CYTH"/>
    <property type="match status" value="1"/>
</dbReference>
<evidence type="ECO:0000313" key="3">
    <source>
        <dbReference type="Proteomes" id="UP000176498"/>
    </source>
</evidence>
<dbReference type="InterPro" id="IPR033469">
    <property type="entry name" value="CYTH-like_dom_sf"/>
</dbReference>
<dbReference type="PANTHER" id="PTHR21028:SF2">
    <property type="entry name" value="CYTH DOMAIN-CONTAINING PROTEIN"/>
    <property type="match status" value="1"/>
</dbReference>
<feature type="domain" description="CYTH" evidence="1">
    <location>
        <begin position="1"/>
        <end position="183"/>
    </location>
</feature>
<evidence type="ECO:0000259" key="1">
    <source>
        <dbReference type="PROSITE" id="PS51707"/>
    </source>
</evidence>
<evidence type="ECO:0000313" key="2">
    <source>
        <dbReference type="EMBL" id="OGY40632.1"/>
    </source>
</evidence>
<dbReference type="InterPro" id="IPR023577">
    <property type="entry name" value="CYTH_domain"/>
</dbReference>
<protein>
    <recommendedName>
        <fullName evidence="1">CYTH domain-containing protein</fullName>
    </recommendedName>
</protein>
<dbReference type="PANTHER" id="PTHR21028">
    <property type="entry name" value="SI:CH211-156B7.4"/>
    <property type="match status" value="1"/>
</dbReference>
<dbReference type="SUPFAM" id="SSF55154">
    <property type="entry name" value="CYTH-like phosphatases"/>
    <property type="match status" value="1"/>
</dbReference>
<dbReference type="NCBIfam" id="TIGR00318">
    <property type="entry name" value="cyaB"/>
    <property type="match status" value="1"/>
</dbReference>
<proteinExistence type="predicted"/>
<dbReference type="EMBL" id="MHHZ01000024">
    <property type="protein sequence ID" value="OGY40632.1"/>
    <property type="molecule type" value="Genomic_DNA"/>
</dbReference>
<sequence length="190" mass="22381">MKEIEILVELKDSKEKTLRVLEQFTSLGVKRILDIYFYDPLREELQPEVGGRLRRCLRLREKEGKAFIAYKIDYFDNNDQWTYSDEHETSVGNFETILHILENLGFQELIRIDNEKHTFSTPGYEIVFEDVKNLGFFLEVEKLHEVADSEVTKTKEEIRKFIRGLGLQTNAELNAGKPELMIKKKKTKHL</sequence>
<accession>A0A1G1XL00</accession>
<dbReference type="Pfam" id="PF01928">
    <property type="entry name" value="CYTH"/>
    <property type="match status" value="1"/>
</dbReference>
<reference evidence="2 3" key="1">
    <citation type="journal article" date="2016" name="Nat. Commun.">
        <title>Thousands of microbial genomes shed light on interconnected biogeochemical processes in an aquifer system.</title>
        <authorList>
            <person name="Anantharaman K."/>
            <person name="Brown C.T."/>
            <person name="Hug L.A."/>
            <person name="Sharon I."/>
            <person name="Castelle C.J."/>
            <person name="Probst A.J."/>
            <person name="Thomas B.C."/>
            <person name="Singh A."/>
            <person name="Wilkins M.J."/>
            <person name="Karaoz U."/>
            <person name="Brodie E.L."/>
            <person name="Williams K.H."/>
            <person name="Hubbard S.S."/>
            <person name="Banfield J.F."/>
        </authorList>
    </citation>
    <scope>NUCLEOTIDE SEQUENCE [LARGE SCALE GENOMIC DNA]</scope>
</reference>
<name>A0A1G1XL00_9BACT</name>
<organism evidence="2 3">
    <name type="scientific">Candidatus Buchananbacteria bacterium RBG_13_36_9</name>
    <dbReference type="NCBI Taxonomy" id="1797530"/>
    <lineage>
        <taxon>Bacteria</taxon>
        <taxon>Candidatus Buchananiibacteriota</taxon>
    </lineage>
</organism>
<gene>
    <name evidence="2" type="ORF">A2Y82_05320</name>
</gene>